<dbReference type="RefSeq" id="WP_256521047.1">
    <property type="nucleotide sequence ID" value="NZ_CP089607.1"/>
</dbReference>
<accession>A0AAW6LVB4</accession>
<proteinExistence type="predicted"/>
<dbReference type="InterPro" id="IPR001041">
    <property type="entry name" value="2Fe-2S_ferredoxin-type"/>
</dbReference>
<reference evidence="2" key="1">
    <citation type="submission" date="2023-02" db="EMBL/GenBank/DDBJ databases">
        <title>A novel hydrolase synthesized by Rhodococcus erythropolis HQ is responsible for the detoxification of Zearalenone.</title>
        <authorList>
            <person name="Hu J."/>
            <person name="Xu J."/>
        </authorList>
    </citation>
    <scope>NUCLEOTIDE SEQUENCE</scope>
    <source>
        <strain evidence="2">HQ</strain>
    </source>
</reference>
<dbReference type="Proteomes" id="UP001217325">
    <property type="component" value="Unassembled WGS sequence"/>
</dbReference>
<dbReference type="GO" id="GO:0051537">
    <property type="term" value="F:2 iron, 2 sulfur cluster binding"/>
    <property type="evidence" value="ECO:0007669"/>
    <property type="project" value="InterPro"/>
</dbReference>
<dbReference type="CDD" id="cd00207">
    <property type="entry name" value="fer2"/>
    <property type="match status" value="1"/>
</dbReference>
<dbReference type="SUPFAM" id="SSF54292">
    <property type="entry name" value="2Fe-2S ferredoxin-like"/>
    <property type="match status" value="1"/>
</dbReference>
<dbReference type="PANTHER" id="PTHR30212:SF2">
    <property type="entry name" value="PROTEIN YIIM"/>
    <property type="match status" value="1"/>
</dbReference>
<gene>
    <name evidence="2" type="ORF">PXH69_30600</name>
</gene>
<dbReference type="PROSITE" id="PS51085">
    <property type="entry name" value="2FE2S_FER_2"/>
    <property type="match status" value="1"/>
</dbReference>
<name>A0AAW6LVB4_RHOSG</name>
<dbReference type="AlphaFoldDB" id="A0AAW6LVB4"/>
<dbReference type="InterPro" id="IPR052353">
    <property type="entry name" value="Benzoxazolinone_Detox_Enz"/>
</dbReference>
<dbReference type="PANTHER" id="PTHR30212">
    <property type="entry name" value="PROTEIN YIIM"/>
    <property type="match status" value="1"/>
</dbReference>
<protein>
    <submittedName>
        <fullName evidence="2">2Fe-2S iron-sulfur cluster binding domain-containing protein</fullName>
    </submittedName>
</protein>
<sequence>MSDDAVDVPFVARLAASGIDLFVPADRTLLDILIDADIDVSTSCEEGTCGSCEVPVIDGVPDHRDTVLTAEERASCAQILVCVSRSRTPMIVLDL</sequence>
<dbReference type="InterPro" id="IPR036010">
    <property type="entry name" value="2Fe-2S_ferredoxin-like_sf"/>
</dbReference>
<dbReference type="Pfam" id="PF00111">
    <property type="entry name" value="Fer2"/>
    <property type="match status" value="1"/>
</dbReference>
<dbReference type="InterPro" id="IPR006058">
    <property type="entry name" value="2Fe2S_fd_BS"/>
</dbReference>
<comment type="caution">
    <text evidence="2">The sequence shown here is derived from an EMBL/GenBank/DDBJ whole genome shotgun (WGS) entry which is preliminary data.</text>
</comment>
<evidence type="ECO:0000313" key="2">
    <source>
        <dbReference type="EMBL" id="MDE8649330.1"/>
    </source>
</evidence>
<evidence type="ECO:0000313" key="3">
    <source>
        <dbReference type="Proteomes" id="UP001217325"/>
    </source>
</evidence>
<dbReference type="Gene3D" id="3.10.20.30">
    <property type="match status" value="1"/>
</dbReference>
<dbReference type="PROSITE" id="PS00197">
    <property type="entry name" value="2FE2S_FER_1"/>
    <property type="match status" value="1"/>
</dbReference>
<organism evidence="2 3">
    <name type="scientific">Rhodococcus qingshengii</name>
    <dbReference type="NCBI Taxonomy" id="334542"/>
    <lineage>
        <taxon>Bacteria</taxon>
        <taxon>Bacillati</taxon>
        <taxon>Actinomycetota</taxon>
        <taxon>Actinomycetes</taxon>
        <taxon>Mycobacteriales</taxon>
        <taxon>Nocardiaceae</taxon>
        <taxon>Rhodococcus</taxon>
        <taxon>Rhodococcus erythropolis group</taxon>
    </lineage>
</organism>
<dbReference type="InterPro" id="IPR012675">
    <property type="entry name" value="Beta-grasp_dom_sf"/>
</dbReference>
<feature type="domain" description="2Fe-2S ferredoxin-type" evidence="1">
    <location>
        <begin position="6"/>
        <end position="95"/>
    </location>
</feature>
<evidence type="ECO:0000259" key="1">
    <source>
        <dbReference type="PROSITE" id="PS51085"/>
    </source>
</evidence>
<dbReference type="EMBL" id="JARDXE010000026">
    <property type="protein sequence ID" value="MDE8649330.1"/>
    <property type="molecule type" value="Genomic_DNA"/>
</dbReference>